<feature type="domain" description="C-type lectin" evidence="1">
    <location>
        <begin position="96"/>
        <end position="203"/>
    </location>
</feature>
<dbReference type="Pfam" id="PF00059">
    <property type="entry name" value="Lectin_C"/>
    <property type="match status" value="2"/>
</dbReference>
<dbReference type="PANTHER" id="PTHR45784:SF8">
    <property type="entry name" value="C-TYPE MANNOSE RECEPTOR 2-RELATED"/>
    <property type="match status" value="1"/>
</dbReference>
<dbReference type="Gene3D" id="3.10.100.10">
    <property type="entry name" value="Mannose-Binding Protein A, subunit A"/>
    <property type="match status" value="2"/>
</dbReference>
<dbReference type="PANTHER" id="PTHR45784">
    <property type="entry name" value="C-TYPE LECTIN DOMAIN FAMILY 20 MEMBER A-RELATED"/>
    <property type="match status" value="1"/>
</dbReference>
<name>A0A3N0Z683_ANAGA</name>
<dbReference type="Proteomes" id="UP000281406">
    <property type="component" value="Unassembled WGS sequence"/>
</dbReference>
<accession>A0A3N0Z683</accession>
<feature type="domain" description="C-type lectin" evidence="1">
    <location>
        <begin position="1"/>
        <end position="101"/>
    </location>
</feature>
<dbReference type="InterPro" id="IPR016187">
    <property type="entry name" value="CTDL_fold"/>
</dbReference>
<dbReference type="InterPro" id="IPR001304">
    <property type="entry name" value="C-type_lectin-like"/>
</dbReference>
<protein>
    <submittedName>
        <fullName evidence="2">Macrophage mannose receptor 1</fullName>
    </submittedName>
</protein>
<organism evidence="2 3">
    <name type="scientific">Anabarilius grahami</name>
    <name type="common">Kanglang fish</name>
    <name type="synonym">Barilius grahami</name>
    <dbReference type="NCBI Taxonomy" id="495550"/>
    <lineage>
        <taxon>Eukaryota</taxon>
        <taxon>Metazoa</taxon>
        <taxon>Chordata</taxon>
        <taxon>Craniata</taxon>
        <taxon>Vertebrata</taxon>
        <taxon>Euteleostomi</taxon>
        <taxon>Actinopterygii</taxon>
        <taxon>Neopterygii</taxon>
        <taxon>Teleostei</taxon>
        <taxon>Ostariophysi</taxon>
        <taxon>Cypriniformes</taxon>
        <taxon>Xenocyprididae</taxon>
        <taxon>Xenocypridinae</taxon>
        <taxon>Xenocypridinae incertae sedis</taxon>
        <taxon>Anabarilius</taxon>
    </lineage>
</organism>
<dbReference type="PROSITE" id="PS50041">
    <property type="entry name" value="C_TYPE_LECTIN_2"/>
    <property type="match status" value="2"/>
</dbReference>
<reference evidence="2 3" key="1">
    <citation type="submission" date="2018-10" db="EMBL/GenBank/DDBJ databases">
        <title>Genome assembly for a Yunnan-Guizhou Plateau 3E fish, Anabarilius grahami (Regan), and its evolutionary and genetic applications.</title>
        <authorList>
            <person name="Jiang W."/>
        </authorList>
    </citation>
    <scope>NUCLEOTIDE SEQUENCE [LARGE SCALE GENOMIC DNA]</scope>
    <source>
        <strain evidence="2">AG-KIZ</strain>
        <tissue evidence="2">Muscle</tissue>
    </source>
</reference>
<keyword evidence="3" id="KW-1185">Reference proteome</keyword>
<dbReference type="OrthoDB" id="547680at2759"/>
<dbReference type="SUPFAM" id="SSF56436">
    <property type="entry name" value="C-type lectin-like"/>
    <property type="match status" value="2"/>
</dbReference>
<dbReference type="InterPro" id="IPR016186">
    <property type="entry name" value="C-type_lectin-like/link_sf"/>
</dbReference>
<dbReference type="EMBL" id="RJVU01007045">
    <property type="protein sequence ID" value="ROL53979.1"/>
    <property type="molecule type" value="Genomic_DNA"/>
</dbReference>
<evidence type="ECO:0000259" key="1">
    <source>
        <dbReference type="PROSITE" id="PS50041"/>
    </source>
</evidence>
<evidence type="ECO:0000313" key="2">
    <source>
        <dbReference type="EMBL" id="ROL53979.1"/>
    </source>
</evidence>
<sequence>MTWKDAQMCCRKYHDDLSTVNKEEAQLLSGNTDFTYRLNWIGLYISPNNPGEWIWSGGEVEAIDNWDSGQPDDFEECGGLKQSTSKLHDIPCSQMQSFYCMEVVGPILVHQNKTWDEALDYCRKKYTDLASVSSESIMAEVINNTITSQTVYVWTGLRFMAGHWFWLSGDDLQYKSWSPEGELQCPARNLRCGALNRDEKTIWIWTGGGNTVEVSSKLHIALCFWILPIYRMQVFEPILVHQNKMRDEAMDYCRRKTLT</sequence>
<keyword evidence="2" id="KW-0675">Receptor</keyword>
<comment type="caution">
    <text evidence="2">The sequence shown here is derived from an EMBL/GenBank/DDBJ whole genome shotgun (WGS) entry which is preliminary data.</text>
</comment>
<dbReference type="AlphaFoldDB" id="A0A3N0Z683"/>
<proteinExistence type="predicted"/>
<evidence type="ECO:0000313" key="3">
    <source>
        <dbReference type="Proteomes" id="UP000281406"/>
    </source>
</evidence>
<gene>
    <name evidence="2" type="ORF">DPX16_15577</name>
</gene>